<dbReference type="SFLD" id="SFLDS00029">
    <property type="entry name" value="Radical_SAM"/>
    <property type="match status" value="1"/>
</dbReference>
<dbReference type="InterPro" id="IPR058240">
    <property type="entry name" value="rSAM_sf"/>
</dbReference>
<dbReference type="Pfam" id="PF04055">
    <property type="entry name" value="Radical_SAM"/>
    <property type="match status" value="1"/>
</dbReference>
<dbReference type="KEGG" id="thei:K1720_03285"/>
<evidence type="ECO:0000259" key="4">
    <source>
        <dbReference type="Pfam" id="PF04055"/>
    </source>
</evidence>
<organism evidence="5 6">
    <name type="scientific">Thermococcus argininiproducens</name>
    <dbReference type="NCBI Taxonomy" id="2866384"/>
    <lineage>
        <taxon>Archaea</taxon>
        <taxon>Methanobacteriati</taxon>
        <taxon>Methanobacteriota</taxon>
        <taxon>Thermococci</taxon>
        <taxon>Thermococcales</taxon>
        <taxon>Thermococcaceae</taxon>
        <taxon>Thermococcus</taxon>
    </lineage>
</organism>
<evidence type="ECO:0000313" key="5">
    <source>
        <dbReference type="EMBL" id="USH00496.1"/>
    </source>
</evidence>
<dbReference type="EMBL" id="CP080572">
    <property type="protein sequence ID" value="USH00496.1"/>
    <property type="molecule type" value="Genomic_DNA"/>
</dbReference>
<keyword evidence="6" id="KW-1185">Reference proteome</keyword>
<proteinExistence type="predicted"/>
<evidence type="ECO:0000256" key="3">
    <source>
        <dbReference type="ARBA" id="ARBA00023014"/>
    </source>
</evidence>
<dbReference type="GO" id="GO:0046872">
    <property type="term" value="F:metal ion binding"/>
    <property type="evidence" value="ECO:0007669"/>
    <property type="project" value="UniProtKB-KW"/>
</dbReference>
<dbReference type="GO" id="GO:0051536">
    <property type="term" value="F:iron-sulfur cluster binding"/>
    <property type="evidence" value="ECO:0007669"/>
    <property type="project" value="UniProtKB-KW"/>
</dbReference>
<keyword evidence="1" id="KW-0479">Metal-binding</keyword>
<dbReference type="InterPro" id="IPR040086">
    <property type="entry name" value="MJ0683-like"/>
</dbReference>
<evidence type="ECO:0000313" key="6">
    <source>
        <dbReference type="Proteomes" id="UP001056425"/>
    </source>
</evidence>
<dbReference type="AlphaFoldDB" id="A0A9E7MAU0"/>
<feature type="domain" description="Radical SAM core" evidence="4">
    <location>
        <begin position="27"/>
        <end position="212"/>
    </location>
</feature>
<reference evidence="5 6" key="1">
    <citation type="submission" date="2021-08" db="EMBL/GenBank/DDBJ databases">
        <title>Thermococcus onnuriiensis IOH2.</title>
        <authorList>
            <person name="Park Y.-J."/>
        </authorList>
    </citation>
    <scope>NUCLEOTIDE SEQUENCE [LARGE SCALE GENOMIC DNA]</scope>
    <source>
        <strain evidence="5 6">IOH2</strain>
    </source>
</reference>
<protein>
    <submittedName>
        <fullName evidence="5">Radical SAM protein</fullName>
    </submittedName>
</protein>
<dbReference type="GO" id="GO:0003824">
    <property type="term" value="F:catalytic activity"/>
    <property type="evidence" value="ECO:0007669"/>
    <property type="project" value="InterPro"/>
</dbReference>
<dbReference type="PANTHER" id="PTHR43432">
    <property type="entry name" value="SLR0285 PROTEIN"/>
    <property type="match status" value="1"/>
</dbReference>
<dbReference type="Proteomes" id="UP001056425">
    <property type="component" value="Chromosome"/>
</dbReference>
<dbReference type="Gene3D" id="3.80.30.30">
    <property type="match status" value="1"/>
</dbReference>
<keyword evidence="3" id="KW-0411">Iron-sulfur</keyword>
<dbReference type="PANTHER" id="PTHR43432:SF5">
    <property type="entry name" value="ELP3_MIAA_NIFB-LIKE RADICAL SAM CORE DOMAIN-CONTAINING PROTEIN"/>
    <property type="match status" value="1"/>
</dbReference>
<name>A0A9E7MAU0_9EURY</name>
<dbReference type="SFLD" id="SFLDG01084">
    <property type="entry name" value="Uncharacterised_Radical_SAM_Su"/>
    <property type="match status" value="1"/>
</dbReference>
<dbReference type="CDD" id="cd01335">
    <property type="entry name" value="Radical_SAM"/>
    <property type="match status" value="1"/>
</dbReference>
<accession>A0A9E7MAU0</accession>
<dbReference type="InterPro" id="IPR007197">
    <property type="entry name" value="rSAM"/>
</dbReference>
<sequence>MVNQVQVKSILNKHKNRDAWFLDDYSINPYYGCSFNCIYCYTKGSKYGEHMTKSLSAKINAPTVLEKQLKRRARKGEYGVIALSTSTEPYMQIEEKLNLTRSLLKIILRYRFPVHILTKSKLVLRDMDILKKIDENARLPKDLEQKLDHRVIISFSISTLDEKLAKILEPRAPKPTERLETMKKFKEEGFLTGICFIPVLPFLSDSEEDLDEMVKTAAEYGADFCLIGALTLFGSGPRDCKTLYYQFLEEYYPELVPRYKKLYGNFWAPSNHYQKRLEEISRKLCEKYGIKSKII</sequence>
<evidence type="ECO:0000256" key="2">
    <source>
        <dbReference type="ARBA" id="ARBA00023004"/>
    </source>
</evidence>
<dbReference type="SUPFAM" id="SSF102114">
    <property type="entry name" value="Radical SAM enzymes"/>
    <property type="match status" value="1"/>
</dbReference>
<gene>
    <name evidence="5" type="ORF">K1720_03285</name>
</gene>
<keyword evidence="2" id="KW-0408">Iron</keyword>
<evidence type="ECO:0000256" key="1">
    <source>
        <dbReference type="ARBA" id="ARBA00022723"/>
    </source>
</evidence>